<keyword evidence="2" id="KW-0235">DNA replication</keyword>
<dbReference type="InterPro" id="IPR017961">
    <property type="entry name" value="DNA_pol_Y-fam_little_finger"/>
</dbReference>
<dbReference type="GO" id="GO:0042276">
    <property type="term" value="P:error-prone translesion synthesis"/>
    <property type="evidence" value="ECO:0007669"/>
    <property type="project" value="TreeGrafter"/>
</dbReference>
<dbReference type="PROSITE" id="PS50173">
    <property type="entry name" value="UMUC"/>
    <property type="match status" value="1"/>
</dbReference>
<dbReference type="InterPro" id="IPR043128">
    <property type="entry name" value="Rev_trsase/Diguanyl_cyclase"/>
</dbReference>
<dbReference type="EC" id="2.7.7.7" evidence="2"/>
<keyword evidence="2" id="KW-0548">Nucleotidyltransferase</keyword>
<feature type="active site" evidence="2">
    <location>
        <position position="112"/>
    </location>
</feature>
<dbReference type="PANTHER" id="PTHR11076:SF33">
    <property type="entry name" value="DNA POLYMERASE KAPPA"/>
    <property type="match status" value="1"/>
</dbReference>
<dbReference type="GO" id="GO:0009432">
    <property type="term" value="P:SOS response"/>
    <property type="evidence" value="ECO:0007669"/>
    <property type="project" value="TreeGrafter"/>
</dbReference>
<comment type="function">
    <text evidence="2">Poorly processive, error-prone DNA polymerase involved in untargeted mutagenesis. Copies undamaged DNA at stalled replication forks, which arise in vivo from mismatched or misaligned primer ends. These misaligned primers can be extended by PolIV. Exhibits no 3'-5' exonuclease (proofreading) activity. May be involved in translesional synthesis, in conjunction with the beta clamp from PolIII.</text>
</comment>
<dbReference type="InterPro" id="IPR001126">
    <property type="entry name" value="UmuC"/>
</dbReference>
<comment type="catalytic activity">
    <reaction evidence="2">
        <text>DNA(n) + a 2'-deoxyribonucleoside 5'-triphosphate = DNA(n+1) + diphosphate</text>
        <dbReference type="Rhea" id="RHEA:22508"/>
        <dbReference type="Rhea" id="RHEA-COMP:17339"/>
        <dbReference type="Rhea" id="RHEA-COMP:17340"/>
        <dbReference type="ChEBI" id="CHEBI:33019"/>
        <dbReference type="ChEBI" id="CHEBI:61560"/>
        <dbReference type="ChEBI" id="CHEBI:173112"/>
        <dbReference type="EC" id="2.7.7.7"/>
    </reaction>
</comment>
<comment type="subcellular location">
    <subcellularLocation>
        <location evidence="2">Cytoplasm</location>
    </subcellularLocation>
</comment>
<dbReference type="AlphaFoldDB" id="A0A9D1L3I9"/>
<keyword evidence="2" id="KW-0238">DNA-binding</keyword>
<dbReference type="Gene3D" id="3.30.1490.100">
    <property type="entry name" value="DNA polymerase, Y-family, little finger domain"/>
    <property type="match status" value="1"/>
</dbReference>
<dbReference type="GO" id="GO:0000287">
    <property type="term" value="F:magnesium ion binding"/>
    <property type="evidence" value="ECO:0007669"/>
    <property type="project" value="UniProtKB-UniRule"/>
</dbReference>
<protein>
    <recommendedName>
        <fullName evidence="2">DNA polymerase IV</fullName>
        <shortName evidence="2">Pol IV</shortName>
        <ecNumber evidence="2">2.7.7.7</ecNumber>
    </recommendedName>
</protein>
<dbReference type="SUPFAM" id="SSF56672">
    <property type="entry name" value="DNA/RNA polymerases"/>
    <property type="match status" value="1"/>
</dbReference>
<dbReference type="GO" id="GO:0003684">
    <property type="term" value="F:damaged DNA binding"/>
    <property type="evidence" value="ECO:0007669"/>
    <property type="project" value="InterPro"/>
</dbReference>
<feature type="binding site" evidence="2">
    <location>
        <position position="111"/>
    </location>
    <ligand>
        <name>Mg(2+)</name>
        <dbReference type="ChEBI" id="CHEBI:18420"/>
    </ligand>
</feature>
<gene>
    <name evidence="2" type="primary">dinB</name>
    <name evidence="4" type="ORF">IAD49_04270</name>
</gene>
<dbReference type="Gene3D" id="3.40.1170.60">
    <property type="match status" value="1"/>
</dbReference>
<keyword evidence="2" id="KW-0239">DNA-directed DNA polymerase</keyword>
<comment type="caution">
    <text evidence="4">The sequence shown here is derived from an EMBL/GenBank/DDBJ whole genome shotgun (WGS) entry which is preliminary data.</text>
</comment>
<dbReference type="GO" id="GO:0005829">
    <property type="term" value="C:cytosol"/>
    <property type="evidence" value="ECO:0007669"/>
    <property type="project" value="TreeGrafter"/>
</dbReference>
<accession>A0A9D1L3I9</accession>
<keyword evidence="2" id="KW-0234">DNA repair</keyword>
<dbReference type="InterPro" id="IPR022880">
    <property type="entry name" value="DNApol_IV"/>
</dbReference>
<organism evidence="4 5">
    <name type="scientific">Candidatus Fimihabitans intestinipullorum</name>
    <dbReference type="NCBI Taxonomy" id="2840820"/>
    <lineage>
        <taxon>Bacteria</taxon>
        <taxon>Bacillati</taxon>
        <taxon>Mycoplasmatota</taxon>
        <taxon>Mycoplasmatota incertae sedis</taxon>
        <taxon>Candidatus Fimihabitans</taxon>
    </lineage>
</organism>
<evidence type="ECO:0000259" key="3">
    <source>
        <dbReference type="PROSITE" id="PS50173"/>
    </source>
</evidence>
<evidence type="ECO:0000313" key="5">
    <source>
        <dbReference type="Proteomes" id="UP000824087"/>
    </source>
</evidence>
<feature type="domain" description="UmuC" evidence="3">
    <location>
        <begin position="5"/>
        <end position="193"/>
    </location>
</feature>
<dbReference type="Gene3D" id="1.10.150.20">
    <property type="entry name" value="5' to 3' exonuclease, C-terminal subdomain"/>
    <property type="match status" value="1"/>
</dbReference>
<keyword evidence="2" id="KW-0460">Magnesium</keyword>
<comment type="subunit">
    <text evidence="2">Monomer.</text>
</comment>
<dbReference type="GO" id="GO:0006261">
    <property type="term" value="P:DNA-templated DNA replication"/>
    <property type="evidence" value="ECO:0007669"/>
    <property type="project" value="UniProtKB-UniRule"/>
</dbReference>
<keyword evidence="2" id="KW-0515">Mutator protein</keyword>
<keyword evidence="2" id="KW-0479">Metal-binding</keyword>
<reference evidence="4" key="2">
    <citation type="journal article" date="2021" name="PeerJ">
        <title>Extensive microbial diversity within the chicken gut microbiome revealed by metagenomics and culture.</title>
        <authorList>
            <person name="Gilroy R."/>
            <person name="Ravi A."/>
            <person name="Getino M."/>
            <person name="Pursley I."/>
            <person name="Horton D.L."/>
            <person name="Alikhan N.F."/>
            <person name="Baker D."/>
            <person name="Gharbi K."/>
            <person name="Hall N."/>
            <person name="Watson M."/>
            <person name="Adriaenssens E.M."/>
            <person name="Foster-Nyarko E."/>
            <person name="Jarju S."/>
            <person name="Secka A."/>
            <person name="Antonio M."/>
            <person name="Oren A."/>
            <person name="Chaudhuri R.R."/>
            <person name="La Ragione R."/>
            <person name="Hildebrand F."/>
            <person name="Pallen M.J."/>
        </authorList>
    </citation>
    <scope>NUCLEOTIDE SEQUENCE</scope>
    <source>
        <strain evidence="4">CHK197-8231</strain>
    </source>
</reference>
<name>A0A9D1L3I9_9BACT</name>
<comment type="cofactor">
    <cofactor evidence="2">
        <name>Mg(2+)</name>
        <dbReference type="ChEBI" id="CHEBI:18420"/>
    </cofactor>
    <text evidence="2">Binds 2 magnesium ions per subunit.</text>
</comment>
<dbReference type="Proteomes" id="UP000824087">
    <property type="component" value="Unassembled WGS sequence"/>
</dbReference>
<keyword evidence="2" id="KW-0963">Cytoplasm</keyword>
<dbReference type="Pfam" id="PF00817">
    <property type="entry name" value="IMS"/>
    <property type="match status" value="1"/>
</dbReference>
<sequence>MERIIFHIDVNNAFLSWSAIDLLNHGSKLDIRDSYAVIGGDEKSRHGIVLAKSMPAKKRGVKTGESLYQARKKVPALKMYPPNYLWYQKMSKSLFELLSKYTDDIEVASIDECYLDYGKVKKLYGDEIEFAYRLKEEVYNTLGFTVNIGIANNKLCAKMASDFSKPNKVHTLYQYEVEKKMYPLPIGDLFGVGRRTCEKLLKLGIHTIGDLAHADPKRLNPYLKNQSIDFIRRAQGYDDSPVVKNEGDPKGISNSITLPRDLNDLEEMNFIIHGIVENVTRSLRKQKKYASVVAVMIKDKFFKSYSHQRKLKNATDLSEEIYQVAKELLKECWNHEPVRLLGVRLDQLTEENHHQVSLFESVNNRERDTKLEHLIDAIQDKYGDRAIKKATLIDHPVKKKYLNH</sequence>
<comment type="similarity">
    <text evidence="1 2">Belongs to the DNA polymerase type-Y family.</text>
</comment>
<keyword evidence="2" id="KW-0808">Transferase</keyword>
<dbReference type="Gene3D" id="3.30.70.270">
    <property type="match status" value="1"/>
</dbReference>
<evidence type="ECO:0000256" key="2">
    <source>
        <dbReference type="HAMAP-Rule" id="MF_01113"/>
    </source>
</evidence>
<reference evidence="4" key="1">
    <citation type="submission" date="2020-10" db="EMBL/GenBank/DDBJ databases">
        <authorList>
            <person name="Gilroy R."/>
        </authorList>
    </citation>
    <scope>NUCLEOTIDE SEQUENCE</scope>
    <source>
        <strain evidence="4">CHK197-8231</strain>
    </source>
</reference>
<dbReference type="HAMAP" id="MF_01113">
    <property type="entry name" value="DNApol_IV"/>
    <property type="match status" value="1"/>
</dbReference>
<proteinExistence type="inferred from homology"/>
<dbReference type="PANTHER" id="PTHR11076">
    <property type="entry name" value="DNA REPAIR POLYMERASE UMUC / TRANSFERASE FAMILY MEMBER"/>
    <property type="match status" value="1"/>
</dbReference>
<dbReference type="Pfam" id="PF11799">
    <property type="entry name" value="IMS_C"/>
    <property type="match status" value="1"/>
</dbReference>
<dbReference type="CDD" id="cd03586">
    <property type="entry name" value="PolY_Pol_IV_kappa"/>
    <property type="match status" value="1"/>
</dbReference>
<dbReference type="InterPro" id="IPR050116">
    <property type="entry name" value="DNA_polymerase-Y"/>
</dbReference>
<dbReference type="InterPro" id="IPR036775">
    <property type="entry name" value="DNA_pol_Y-fam_lit_finger_sf"/>
</dbReference>
<dbReference type="GO" id="GO:0006281">
    <property type="term" value="P:DNA repair"/>
    <property type="evidence" value="ECO:0007669"/>
    <property type="project" value="UniProtKB-UniRule"/>
</dbReference>
<feature type="binding site" evidence="2">
    <location>
        <position position="9"/>
    </location>
    <ligand>
        <name>Mg(2+)</name>
        <dbReference type="ChEBI" id="CHEBI:18420"/>
    </ligand>
</feature>
<dbReference type="InterPro" id="IPR043502">
    <property type="entry name" value="DNA/RNA_pol_sf"/>
</dbReference>
<dbReference type="GO" id="GO:0003887">
    <property type="term" value="F:DNA-directed DNA polymerase activity"/>
    <property type="evidence" value="ECO:0007669"/>
    <property type="project" value="UniProtKB-UniRule"/>
</dbReference>
<feature type="site" description="Substrate discrimination" evidence="2">
    <location>
        <position position="14"/>
    </location>
</feature>
<evidence type="ECO:0000256" key="1">
    <source>
        <dbReference type="ARBA" id="ARBA00010945"/>
    </source>
</evidence>
<dbReference type="SUPFAM" id="SSF100879">
    <property type="entry name" value="Lesion bypass DNA polymerase (Y-family), little finger domain"/>
    <property type="match status" value="1"/>
</dbReference>
<keyword evidence="2" id="KW-0227">DNA damage</keyword>
<dbReference type="EMBL" id="DVML01000025">
    <property type="protein sequence ID" value="HIU22775.1"/>
    <property type="molecule type" value="Genomic_DNA"/>
</dbReference>
<evidence type="ECO:0000313" key="4">
    <source>
        <dbReference type="EMBL" id="HIU22775.1"/>
    </source>
</evidence>